<dbReference type="InterPro" id="IPR038718">
    <property type="entry name" value="SNF2-like_sf"/>
</dbReference>
<accession>A0A1Y1L9C9</accession>
<name>A0A1Y1L9C9_PHOPY</name>
<protein>
    <submittedName>
        <fullName evidence="1">Uncharacterized protein</fullName>
    </submittedName>
</protein>
<sequence length="260" mass="29944">MPEVLYLSHWDAAMPVVVPNSVVKILTNYQILAIRFLYNCLQKGYRGAILNEETEMNPCIQVSAFLNALNSSISIEAPAIVLCTAHTFGIWHYHLSNYAGNGVTVLSERNCEQILQSKSLEIILSTVDNLKWLKGAELDFFTVIIDDLDVVINKKFVKQIKGQYHIGITTRNFLKDPGQKLFRNMLLWANPGCVGKLEEFCEEDDEHLNQNRYAYGEYWLRLTWSFCETFKKSSKDDLEVGFFIRVHVIEIFFCLSTIRQ</sequence>
<evidence type="ECO:0000313" key="1">
    <source>
        <dbReference type="EMBL" id="JAV70204.1"/>
    </source>
</evidence>
<organism evidence="1">
    <name type="scientific">Photinus pyralis</name>
    <name type="common">Common eastern firefly</name>
    <name type="synonym">Lampyris pyralis</name>
    <dbReference type="NCBI Taxonomy" id="7054"/>
    <lineage>
        <taxon>Eukaryota</taxon>
        <taxon>Metazoa</taxon>
        <taxon>Ecdysozoa</taxon>
        <taxon>Arthropoda</taxon>
        <taxon>Hexapoda</taxon>
        <taxon>Insecta</taxon>
        <taxon>Pterygota</taxon>
        <taxon>Neoptera</taxon>
        <taxon>Endopterygota</taxon>
        <taxon>Coleoptera</taxon>
        <taxon>Polyphaga</taxon>
        <taxon>Elateriformia</taxon>
        <taxon>Elateroidea</taxon>
        <taxon>Lampyridae</taxon>
        <taxon>Lampyrinae</taxon>
        <taxon>Photinus</taxon>
    </lineage>
</organism>
<dbReference type="AlphaFoldDB" id="A0A1Y1L9C9"/>
<reference evidence="1" key="1">
    <citation type="journal article" date="2016" name="Sci. Rep.">
        <title>Molecular characterization of firefly nuptial gifts: a multi-omics approach sheds light on postcopulatory sexual selection.</title>
        <authorList>
            <person name="Al-Wathiqui N."/>
            <person name="Fallon T.R."/>
            <person name="South A."/>
            <person name="Weng J.K."/>
            <person name="Lewis S.M."/>
        </authorList>
    </citation>
    <scope>NUCLEOTIDE SEQUENCE</scope>
</reference>
<dbReference type="EMBL" id="GEZM01061922">
    <property type="protein sequence ID" value="JAV70204.1"/>
    <property type="molecule type" value="Transcribed_RNA"/>
</dbReference>
<dbReference type="Gene3D" id="3.40.50.10810">
    <property type="entry name" value="Tandem AAA-ATPase domain"/>
    <property type="match status" value="1"/>
</dbReference>
<proteinExistence type="predicted"/>